<organism evidence="1 2">
    <name type="scientific">Grus japonensis</name>
    <name type="common">Japanese crane</name>
    <name type="synonym">Red-crowned crane</name>
    <dbReference type="NCBI Taxonomy" id="30415"/>
    <lineage>
        <taxon>Eukaryota</taxon>
        <taxon>Metazoa</taxon>
        <taxon>Chordata</taxon>
        <taxon>Craniata</taxon>
        <taxon>Vertebrata</taxon>
        <taxon>Euteleostomi</taxon>
        <taxon>Archelosauria</taxon>
        <taxon>Archosauria</taxon>
        <taxon>Dinosauria</taxon>
        <taxon>Saurischia</taxon>
        <taxon>Theropoda</taxon>
        <taxon>Coelurosauria</taxon>
        <taxon>Aves</taxon>
        <taxon>Neognathae</taxon>
        <taxon>Neoaves</taxon>
        <taxon>Gruiformes</taxon>
        <taxon>Gruidae</taxon>
        <taxon>Grus</taxon>
    </lineage>
</organism>
<evidence type="ECO:0000313" key="1">
    <source>
        <dbReference type="EMBL" id="GAB0197821.1"/>
    </source>
</evidence>
<dbReference type="PANTHER" id="PTHR33395">
    <property type="entry name" value="TRANSCRIPTASE, PUTATIVE-RELATED-RELATED"/>
    <property type="match status" value="1"/>
</dbReference>
<sequence>MTKPRGDQVRKAKALIELNLARDVKGNKKSFYSDKRKTRENVGPLWKEMGDLVTLDMEKAEVFDDFFASVFTGKCSSHTAQVTEDKGRD</sequence>
<keyword evidence="2" id="KW-1185">Reference proteome</keyword>
<dbReference type="PANTHER" id="PTHR33395:SF22">
    <property type="entry name" value="REVERSE TRANSCRIPTASE DOMAIN-CONTAINING PROTEIN"/>
    <property type="match status" value="1"/>
</dbReference>
<evidence type="ECO:0000313" key="2">
    <source>
        <dbReference type="Proteomes" id="UP001623348"/>
    </source>
</evidence>
<protein>
    <submittedName>
        <fullName evidence="1">Uncharacterized protein</fullName>
    </submittedName>
</protein>
<dbReference type="EMBL" id="BAAFJT010000018">
    <property type="protein sequence ID" value="GAB0197821.1"/>
    <property type="molecule type" value="Genomic_DNA"/>
</dbReference>
<dbReference type="AlphaFoldDB" id="A0ABC9XK48"/>
<reference evidence="1 2" key="1">
    <citation type="submission" date="2024-06" db="EMBL/GenBank/DDBJ databases">
        <title>The draft genome of Grus japonensis, version 3.</title>
        <authorList>
            <person name="Nabeshima K."/>
            <person name="Suzuki S."/>
            <person name="Onuma M."/>
        </authorList>
    </citation>
    <scope>NUCLEOTIDE SEQUENCE [LARGE SCALE GENOMIC DNA]</scope>
    <source>
        <strain evidence="1 2">451A</strain>
    </source>
</reference>
<name>A0ABC9XK48_GRUJA</name>
<accession>A0ABC9XK48</accession>
<gene>
    <name evidence="1" type="ORF">GRJ2_002247500</name>
</gene>
<comment type="caution">
    <text evidence="1">The sequence shown here is derived from an EMBL/GenBank/DDBJ whole genome shotgun (WGS) entry which is preliminary data.</text>
</comment>
<proteinExistence type="predicted"/>
<dbReference type="Proteomes" id="UP001623348">
    <property type="component" value="Unassembled WGS sequence"/>
</dbReference>